<dbReference type="RefSeq" id="WP_285489179.1">
    <property type="nucleotide sequence ID" value="NZ_BSTI01000018.1"/>
</dbReference>
<organism evidence="2 3">
    <name type="scientific">Amycolatopsis taiwanensis</name>
    <dbReference type="NCBI Taxonomy" id="342230"/>
    <lineage>
        <taxon>Bacteria</taxon>
        <taxon>Bacillati</taxon>
        <taxon>Actinomycetota</taxon>
        <taxon>Actinomycetes</taxon>
        <taxon>Pseudonocardiales</taxon>
        <taxon>Pseudonocardiaceae</taxon>
        <taxon>Amycolatopsis</taxon>
    </lineage>
</organism>
<protein>
    <recommendedName>
        <fullName evidence="4">TIGR04222 domain-containing membrane protein</fullName>
    </recommendedName>
</protein>
<dbReference type="EMBL" id="BSTI01000018">
    <property type="protein sequence ID" value="GLY69733.1"/>
    <property type="molecule type" value="Genomic_DNA"/>
</dbReference>
<feature type="transmembrane region" description="Helical" evidence="1">
    <location>
        <begin position="175"/>
        <end position="194"/>
    </location>
</feature>
<keyword evidence="1" id="KW-0472">Membrane</keyword>
<name>A0A9W6R6Q1_9PSEU</name>
<feature type="transmembrane region" description="Helical" evidence="1">
    <location>
        <begin position="146"/>
        <end position="163"/>
    </location>
</feature>
<dbReference type="InterPro" id="IPR026467">
    <property type="entry name" value="Ser/Gly_Cys_C_dom"/>
</dbReference>
<dbReference type="NCBIfam" id="TIGR04222">
    <property type="entry name" value="near_uncomplex"/>
    <property type="match status" value="1"/>
</dbReference>
<comment type="caution">
    <text evidence="2">The sequence shown here is derived from an EMBL/GenBank/DDBJ whole genome shotgun (WGS) entry which is preliminary data.</text>
</comment>
<reference evidence="2" key="1">
    <citation type="submission" date="2023-03" db="EMBL/GenBank/DDBJ databases">
        <title>Amycolatopsis taiwanensis NBRC 103393.</title>
        <authorList>
            <person name="Ichikawa N."/>
            <person name="Sato H."/>
            <person name="Tonouchi N."/>
        </authorList>
    </citation>
    <scope>NUCLEOTIDE SEQUENCE</scope>
    <source>
        <strain evidence="2">NBRC 103393</strain>
    </source>
</reference>
<dbReference type="AlphaFoldDB" id="A0A9W6R6Q1"/>
<dbReference type="Proteomes" id="UP001165136">
    <property type="component" value="Unassembled WGS sequence"/>
</dbReference>
<proteinExistence type="predicted"/>
<keyword evidence="1" id="KW-1133">Transmembrane helix</keyword>
<accession>A0A9W6R6Q1</accession>
<keyword evidence="1" id="KW-0812">Transmembrane</keyword>
<evidence type="ECO:0000313" key="2">
    <source>
        <dbReference type="EMBL" id="GLY69733.1"/>
    </source>
</evidence>
<evidence type="ECO:0008006" key="4">
    <source>
        <dbReference type="Google" id="ProtNLM"/>
    </source>
</evidence>
<feature type="transmembrane region" description="Helical" evidence="1">
    <location>
        <begin position="12"/>
        <end position="34"/>
    </location>
</feature>
<keyword evidence="3" id="KW-1185">Reference proteome</keyword>
<evidence type="ECO:0000256" key="1">
    <source>
        <dbReference type="SAM" id="Phobius"/>
    </source>
</evidence>
<evidence type="ECO:0000313" key="3">
    <source>
        <dbReference type="Proteomes" id="UP001165136"/>
    </source>
</evidence>
<sequence length="285" mass="29769">MNEPWGISGPEFLAIYACLLALPVVLMLGWLVALRGRPATIVAPLPSAYHYAYLIGGPDRVVDTATATLIDQEHLRVDSRGRLTAIGRRPPSEPLAAEIWRSVRENPSRPVFSVRANLGRHSLVTRIGADLVNRGMVVPKVKLTDVWWTVVVLYALVLTLGIVRMFNGLVLERPVGYLQLLIVLATLLTITALGSRRRFTTTVTARGAQARQAAQAGQVALLTGVVGAVVVGGLPEYPDPEIGAAFVPSPGWSGSTGGSGCSSVDSGSSCGSSSGSSCGGGGCGG</sequence>
<gene>
    <name evidence="2" type="ORF">Atai01_63520</name>
</gene>